<dbReference type="AlphaFoldDB" id="A0A554XIF3"/>
<name>A0A554XIF3_9BURK</name>
<feature type="region of interest" description="Disordered" evidence="1">
    <location>
        <begin position="139"/>
        <end position="162"/>
    </location>
</feature>
<dbReference type="RefSeq" id="WP_144327624.1">
    <property type="nucleotide sequence ID" value="NZ_VJON01000006.1"/>
</dbReference>
<protein>
    <recommendedName>
        <fullName evidence="4">DUF3108 domain-containing protein</fullName>
    </recommendedName>
</protein>
<feature type="region of interest" description="Disordered" evidence="1">
    <location>
        <begin position="53"/>
        <end position="122"/>
    </location>
</feature>
<accession>A0A554XIF3</accession>
<proteinExistence type="predicted"/>
<evidence type="ECO:0000313" key="2">
    <source>
        <dbReference type="EMBL" id="TSE35616.1"/>
    </source>
</evidence>
<evidence type="ECO:0008006" key="4">
    <source>
        <dbReference type="Google" id="ProtNLM"/>
    </source>
</evidence>
<dbReference type="EMBL" id="VJON01000006">
    <property type="protein sequence ID" value="TSE35616.1"/>
    <property type="molecule type" value="Genomic_DNA"/>
</dbReference>
<dbReference type="InterPro" id="IPR021457">
    <property type="entry name" value="DUF3108"/>
</dbReference>
<evidence type="ECO:0000313" key="3">
    <source>
        <dbReference type="Proteomes" id="UP000318294"/>
    </source>
</evidence>
<feature type="compositionally biased region" description="Low complexity" evidence="1">
    <location>
        <begin position="108"/>
        <end position="122"/>
    </location>
</feature>
<dbReference type="OrthoDB" id="8526020at2"/>
<dbReference type="Proteomes" id="UP000318294">
    <property type="component" value="Unassembled WGS sequence"/>
</dbReference>
<organism evidence="2 3">
    <name type="scientific">Tepidimonas charontis</name>
    <dbReference type="NCBI Taxonomy" id="2267262"/>
    <lineage>
        <taxon>Bacteria</taxon>
        <taxon>Pseudomonadati</taxon>
        <taxon>Pseudomonadota</taxon>
        <taxon>Betaproteobacteria</taxon>
        <taxon>Burkholderiales</taxon>
        <taxon>Tepidimonas</taxon>
    </lineage>
</organism>
<reference evidence="2 3" key="1">
    <citation type="submission" date="2019-07" db="EMBL/GenBank/DDBJ databases">
        <title>Tepidimonas charontis SPSP-6 draft genome.</title>
        <authorList>
            <person name="Da Costa M.S."/>
            <person name="Froufe H.J.C."/>
            <person name="Egas C."/>
            <person name="Albuquerque L."/>
        </authorList>
    </citation>
    <scope>NUCLEOTIDE SEQUENCE [LARGE SCALE GENOMIC DNA]</scope>
    <source>
        <strain evidence="2 3">SPSP-6</strain>
    </source>
</reference>
<evidence type="ECO:0000256" key="1">
    <source>
        <dbReference type="SAM" id="MobiDB-lite"/>
    </source>
</evidence>
<comment type="caution">
    <text evidence="2">The sequence shown here is derived from an EMBL/GenBank/DDBJ whole genome shotgun (WGS) entry which is preliminary data.</text>
</comment>
<dbReference type="Pfam" id="PF11306">
    <property type="entry name" value="DUF3108"/>
    <property type="match status" value="1"/>
</dbReference>
<sequence>MNRWSLGGWQTLTWLVVAAVHAAAVAWLWPGREPARARAPASVFDAQLVAGSTAPPAPVRAVSTTTRGQRAPKNAAPSAPAVTPPAADVTPEAAHATALEDLPDDWPDAAPGGTTPAAAPAVPLGTLDSAAAPLVQTSDAPDGLATAEPPAAPARPDDALATASAAAPFAPTDYAAAAPRAGAPGGAAPSPAPIWHAPPPGRWEYEVTGDTRGLRYHASGTLLWQPGAGHYRAELALSAFLVGSRTQISTGAIEPDGLRPQRYEERARRTRWLAFEWSGDGARADALADGGQRQRDLPAGTQDRLSVFVQIGGALPTLGLQAGQTLRWPVSGYSRWEHWTFAVQPPGVLTIDGVDVAAWHLVRVRERADDVGIELWYPMEGPALPLRIVLTQGNGDRVDQRLRRLPVSAPPS</sequence>
<keyword evidence="3" id="KW-1185">Reference proteome</keyword>
<gene>
    <name evidence="2" type="ORF">Tchar_00606</name>
</gene>
<feature type="compositionally biased region" description="Low complexity" evidence="1">
    <location>
        <begin position="75"/>
        <end position="94"/>
    </location>
</feature>